<name>A0ABP1C099_9BRYO</name>
<accession>A0ABP1C099</accession>
<reference evidence="2" key="1">
    <citation type="submission" date="2024-03" db="EMBL/GenBank/DDBJ databases">
        <authorList>
            <consortium name="ELIXIR-Norway"/>
            <consortium name="Elixir Norway"/>
        </authorList>
    </citation>
    <scope>NUCLEOTIDE SEQUENCE</scope>
</reference>
<keyword evidence="1" id="KW-0853">WD repeat</keyword>
<sequence>MLFRKRNGFIGILPLLASASQRTGDLRALSCLVSEDTSQVHSKELGFLVKVVNSGIVTGSKGRQWRVELEAKEDILWVMWRVLGANPATKIVFEEAKGFSLLLLVLESIQADEESSRMLRRDVLFGLDESQASSTVNPSSSLHQKPETQSHMELFSSLMHVLTVVVADMPVNCNFLHESLVLLAFKRLLLKSGLLCEQHEDKIAELLFHVALERVHSPSLNTLDEQCKCSQFQVECATFNQELQESQARQRREQKWPNEEAVQTAQLMWKSIASYSKNPSLASTTAGCAPTLAFVEPNLVLPLVVSQFHAAMDMVNAEFEHLGHSLFVALVVRRLMTALQSGLNS</sequence>
<evidence type="ECO:0000256" key="1">
    <source>
        <dbReference type="ARBA" id="ARBA00022574"/>
    </source>
</evidence>
<evidence type="ECO:0000313" key="3">
    <source>
        <dbReference type="Proteomes" id="UP001497522"/>
    </source>
</evidence>
<dbReference type="EMBL" id="OZ023710">
    <property type="protein sequence ID" value="CAK9882178.1"/>
    <property type="molecule type" value="Genomic_DNA"/>
</dbReference>
<gene>
    <name evidence="2" type="ORF">CSSPJE1EN2_LOCUS23534</name>
</gene>
<dbReference type="Proteomes" id="UP001497522">
    <property type="component" value="Chromosome 9"/>
</dbReference>
<dbReference type="PANTHER" id="PTHR46108">
    <property type="entry name" value="BLUE CHEESE"/>
    <property type="match status" value="1"/>
</dbReference>
<dbReference type="PANTHER" id="PTHR46108:SF4">
    <property type="entry name" value="BLUE CHEESE"/>
    <property type="match status" value="1"/>
</dbReference>
<proteinExistence type="predicted"/>
<keyword evidence="3" id="KW-1185">Reference proteome</keyword>
<dbReference type="InterPro" id="IPR051944">
    <property type="entry name" value="BEACH_domain_protein"/>
</dbReference>
<organism evidence="2 3">
    <name type="scientific">Sphagnum jensenii</name>
    <dbReference type="NCBI Taxonomy" id="128206"/>
    <lineage>
        <taxon>Eukaryota</taxon>
        <taxon>Viridiplantae</taxon>
        <taxon>Streptophyta</taxon>
        <taxon>Embryophyta</taxon>
        <taxon>Bryophyta</taxon>
        <taxon>Sphagnophytina</taxon>
        <taxon>Sphagnopsida</taxon>
        <taxon>Sphagnales</taxon>
        <taxon>Sphagnaceae</taxon>
        <taxon>Sphagnum</taxon>
    </lineage>
</organism>
<evidence type="ECO:0000313" key="2">
    <source>
        <dbReference type="EMBL" id="CAK9882178.1"/>
    </source>
</evidence>
<protein>
    <submittedName>
        <fullName evidence="2">Uncharacterized protein</fullName>
    </submittedName>
</protein>